<dbReference type="EMBL" id="JACGXL010000005">
    <property type="protein sequence ID" value="MBA8888724.1"/>
    <property type="molecule type" value="Genomic_DNA"/>
</dbReference>
<evidence type="ECO:0000259" key="1">
    <source>
        <dbReference type="SMART" id="SM00953"/>
    </source>
</evidence>
<keyword evidence="3" id="KW-1185">Reference proteome</keyword>
<feature type="domain" description="RES" evidence="1">
    <location>
        <begin position="26"/>
        <end position="156"/>
    </location>
</feature>
<dbReference type="RefSeq" id="WP_182531780.1">
    <property type="nucleotide sequence ID" value="NZ_JACGXL010000005.1"/>
</dbReference>
<dbReference type="Proteomes" id="UP000550401">
    <property type="component" value="Unassembled WGS sequence"/>
</dbReference>
<sequence length="180" mass="20293">MLDKLAAFKTEPFEGQVYRATRMNLDPTAYSAWGGRWAPKDDYPALYTSLEPDGAIAEVAHHWSLMNPRPSKPVVLHTLRVSATQTLKLIRADLKVLGVDLDRFGELDYTHTQEIGSAVAFLDNDGLIVPSARWNCDNLILFENGALKAQLDLVGEPRQVNWQEWCKANNRWELPSDIDS</sequence>
<organism evidence="2 3">
    <name type="scientific">Dokdonella fugitiva</name>
    <dbReference type="NCBI Taxonomy" id="328517"/>
    <lineage>
        <taxon>Bacteria</taxon>
        <taxon>Pseudomonadati</taxon>
        <taxon>Pseudomonadota</taxon>
        <taxon>Gammaproteobacteria</taxon>
        <taxon>Lysobacterales</taxon>
        <taxon>Rhodanobacteraceae</taxon>
        <taxon>Dokdonella</taxon>
    </lineage>
</organism>
<evidence type="ECO:0000313" key="3">
    <source>
        <dbReference type="Proteomes" id="UP000550401"/>
    </source>
</evidence>
<accession>A0A839F9A1</accession>
<reference evidence="2 3" key="1">
    <citation type="submission" date="2020-07" db="EMBL/GenBank/DDBJ databases">
        <title>Genomic Encyclopedia of Type Strains, Phase IV (KMG-V): Genome sequencing to study the core and pangenomes of soil and plant-associated prokaryotes.</title>
        <authorList>
            <person name="Whitman W."/>
        </authorList>
    </citation>
    <scope>NUCLEOTIDE SEQUENCE [LARGE SCALE GENOMIC DNA]</scope>
    <source>
        <strain evidence="2 3">RH2WT43</strain>
    </source>
</reference>
<dbReference type="AlphaFoldDB" id="A0A839F9A1"/>
<protein>
    <submittedName>
        <fullName evidence="2">RES domain-containing protein</fullName>
    </submittedName>
</protein>
<dbReference type="Pfam" id="PF08808">
    <property type="entry name" value="RES"/>
    <property type="match status" value="1"/>
</dbReference>
<dbReference type="InterPro" id="IPR014914">
    <property type="entry name" value="RES_dom"/>
</dbReference>
<gene>
    <name evidence="2" type="ORF">FHW12_002960</name>
</gene>
<evidence type="ECO:0000313" key="2">
    <source>
        <dbReference type="EMBL" id="MBA8888724.1"/>
    </source>
</evidence>
<dbReference type="SMART" id="SM00953">
    <property type="entry name" value="RES"/>
    <property type="match status" value="1"/>
</dbReference>
<proteinExistence type="predicted"/>
<name>A0A839F9A1_9GAMM</name>
<comment type="caution">
    <text evidence="2">The sequence shown here is derived from an EMBL/GenBank/DDBJ whole genome shotgun (WGS) entry which is preliminary data.</text>
</comment>